<keyword evidence="1" id="KW-0812">Transmembrane</keyword>
<reference evidence="2" key="2">
    <citation type="journal article" date="2015" name="Data Brief">
        <title>Shoot transcriptome of the giant reed, Arundo donax.</title>
        <authorList>
            <person name="Barrero R.A."/>
            <person name="Guerrero F.D."/>
            <person name="Moolhuijzen P."/>
            <person name="Goolsby J.A."/>
            <person name="Tidwell J."/>
            <person name="Bellgard S.E."/>
            <person name="Bellgard M.I."/>
        </authorList>
    </citation>
    <scope>NUCLEOTIDE SEQUENCE</scope>
    <source>
        <tissue evidence="2">Shoot tissue taken approximately 20 cm above the soil surface</tissue>
    </source>
</reference>
<protein>
    <submittedName>
        <fullName evidence="2">Uncharacterized protein</fullName>
    </submittedName>
</protein>
<reference evidence="2" key="1">
    <citation type="submission" date="2014-09" db="EMBL/GenBank/DDBJ databases">
        <authorList>
            <person name="Magalhaes I.L.F."/>
            <person name="Oliveira U."/>
            <person name="Santos F.R."/>
            <person name="Vidigal T.H.D.A."/>
            <person name="Brescovit A.D."/>
            <person name="Santos A.J."/>
        </authorList>
    </citation>
    <scope>NUCLEOTIDE SEQUENCE</scope>
    <source>
        <tissue evidence="2">Shoot tissue taken approximately 20 cm above the soil surface</tissue>
    </source>
</reference>
<evidence type="ECO:0000256" key="1">
    <source>
        <dbReference type="SAM" id="Phobius"/>
    </source>
</evidence>
<sequence>MKVTSTFSYLVSSPDPIKAVLVRSVRSISFFLTSWSGLIPVLTGFLVGAHSLTFQVAAASWILLCLANSS</sequence>
<name>A0A0A9ALG0_ARUDO</name>
<accession>A0A0A9ALG0</accession>
<evidence type="ECO:0000313" key="2">
    <source>
        <dbReference type="EMBL" id="JAD50683.1"/>
    </source>
</evidence>
<feature type="transmembrane region" description="Helical" evidence="1">
    <location>
        <begin position="28"/>
        <end position="46"/>
    </location>
</feature>
<dbReference type="EMBL" id="GBRH01247212">
    <property type="protein sequence ID" value="JAD50683.1"/>
    <property type="molecule type" value="Transcribed_RNA"/>
</dbReference>
<keyword evidence="1" id="KW-0472">Membrane</keyword>
<keyword evidence="1" id="KW-1133">Transmembrane helix</keyword>
<organism evidence="2">
    <name type="scientific">Arundo donax</name>
    <name type="common">Giant reed</name>
    <name type="synonym">Donax arundinaceus</name>
    <dbReference type="NCBI Taxonomy" id="35708"/>
    <lineage>
        <taxon>Eukaryota</taxon>
        <taxon>Viridiplantae</taxon>
        <taxon>Streptophyta</taxon>
        <taxon>Embryophyta</taxon>
        <taxon>Tracheophyta</taxon>
        <taxon>Spermatophyta</taxon>
        <taxon>Magnoliopsida</taxon>
        <taxon>Liliopsida</taxon>
        <taxon>Poales</taxon>
        <taxon>Poaceae</taxon>
        <taxon>PACMAD clade</taxon>
        <taxon>Arundinoideae</taxon>
        <taxon>Arundineae</taxon>
        <taxon>Arundo</taxon>
    </lineage>
</organism>
<dbReference type="AlphaFoldDB" id="A0A0A9ALG0"/>
<proteinExistence type="predicted"/>